<feature type="region of interest" description="Disordered" evidence="1">
    <location>
        <begin position="1"/>
        <end position="152"/>
    </location>
</feature>
<protein>
    <submittedName>
        <fullName evidence="2">Uncharacterized protein</fullName>
    </submittedName>
</protein>
<proteinExistence type="predicted"/>
<evidence type="ECO:0000256" key="1">
    <source>
        <dbReference type="SAM" id="MobiDB-lite"/>
    </source>
</evidence>
<dbReference type="AlphaFoldDB" id="A0A368H0K7"/>
<sequence length="152" mass="16900">MATAPLRKNLGNDDANGGTGKAAVKQRVRFESGLPDGSSSDEVEHSPGEEERMSAEQRPSSHHGISSRIHKRKMPVRRPTAYVSDKGAAEEKEDDEEDDKEQETPPEDIPKKSPTLDQRLRELSLKYRQQECSPERAEAITRTKGTRASCDS</sequence>
<feature type="compositionally biased region" description="Acidic residues" evidence="1">
    <location>
        <begin position="91"/>
        <end position="106"/>
    </location>
</feature>
<dbReference type="EMBL" id="JOJR01000037">
    <property type="protein sequence ID" value="RCN49139.1"/>
    <property type="molecule type" value="Genomic_DNA"/>
</dbReference>
<gene>
    <name evidence="2" type="ORF">ANCCAN_04711</name>
</gene>
<feature type="compositionally biased region" description="Basic and acidic residues" evidence="1">
    <location>
        <begin position="118"/>
        <end position="141"/>
    </location>
</feature>
<dbReference type="OrthoDB" id="5816168at2759"/>
<evidence type="ECO:0000313" key="2">
    <source>
        <dbReference type="EMBL" id="RCN49139.1"/>
    </source>
</evidence>
<reference evidence="2 3" key="1">
    <citation type="submission" date="2014-10" db="EMBL/GenBank/DDBJ databases">
        <title>Draft genome of the hookworm Ancylostoma caninum.</title>
        <authorList>
            <person name="Mitreva M."/>
        </authorList>
    </citation>
    <scope>NUCLEOTIDE SEQUENCE [LARGE SCALE GENOMIC DNA]</scope>
    <source>
        <strain evidence="2 3">Baltimore</strain>
    </source>
</reference>
<feature type="compositionally biased region" description="Basic and acidic residues" evidence="1">
    <location>
        <begin position="42"/>
        <end position="55"/>
    </location>
</feature>
<comment type="caution">
    <text evidence="2">The sequence shown here is derived from an EMBL/GenBank/DDBJ whole genome shotgun (WGS) entry which is preliminary data.</text>
</comment>
<organism evidence="2 3">
    <name type="scientific">Ancylostoma caninum</name>
    <name type="common">Dog hookworm</name>
    <dbReference type="NCBI Taxonomy" id="29170"/>
    <lineage>
        <taxon>Eukaryota</taxon>
        <taxon>Metazoa</taxon>
        <taxon>Ecdysozoa</taxon>
        <taxon>Nematoda</taxon>
        <taxon>Chromadorea</taxon>
        <taxon>Rhabditida</taxon>
        <taxon>Rhabditina</taxon>
        <taxon>Rhabditomorpha</taxon>
        <taxon>Strongyloidea</taxon>
        <taxon>Ancylostomatidae</taxon>
        <taxon>Ancylostomatinae</taxon>
        <taxon>Ancylostoma</taxon>
    </lineage>
</organism>
<accession>A0A368H0K7</accession>
<evidence type="ECO:0000313" key="3">
    <source>
        <dbReference type="Proteomes" id="UP000252519"/>
    </source>
</evidence>
<name>A0A368H0K7_ANCCA</name>
<dbReference type="Proteomes" id="UP000252519">
    <property type="component" value="Unassembled WGS sequence"/>
</dbReference>
<keyword evidence="3" id="KW-1185">Reference proteome</keyword>